<comment type="similarity">
    <text evidence="1">Belongs to the short-chain dehydrogenases/reductases (SDR) family.</text>
</comment>
<dbReference type="InterPro" id="IPR002347">
    <property type="entry name" value="SDR_fam"/>
</dbReference>
<dbReference type="PANTHER" id="PTHR42760">
    <property type="entry name" value="SHORT-CHAIN DEHYDROGENASES/REDUCTASES FAMILY MEMBER"/>
    <property type="match status" value="1"/>
</dbReference>
<comment type="caution">
    <text evidence="2">The sequence shown here is derived from an EMBL/GenBank/DDBJ whole genome shotgun (WGS) entry which is preliminary data.</text>
</comment>
<dbReference type="GO" id="GO:0016616">
    <property type="term" value="F:oxidoreductase activity, acting on the CH-OH group of donors, NAD or NADP as acceptor"/>
    <property type="evidence" value="ECO:0007669"/>
    <property type="project" value="TreeGrafter"/>
</dbReference>
<evidence type="ECO:0008006" key="4">
    <source>
        <dbReference type="Google" id="ProtNLM"/>
    </source>
</evidence>
<dbReference type="InterPro" id="IPR036291">
    <property type="entry name" value="NAD(P)-bd_dom_sf"/>
</dbReference>
<dbReference type="PRINTS" id="PR00080">
    <property type="entry name" value="SDRFAMILY"/>
</dbReference>
<sequence>MLIRNKTAVVTGAASGIGAAIAERLAEEGAHVILTDVDDPRGNELTTRLTGRGLKASYLHCDSSNLESIAAMTARAVAQHGRVDVLVNNAGVTRKIGLLDLKPEDWDWIQNINTRGLFFTMQGFARHMAEAGGGVVVNIASIAGKGAKATSNACYAASKAAAIVMSRVAANELGGSGIRVNAVCPGATRTPLLDDLEKANPVGFRKMLDETALGRFASPRDIADAVLFLASDLSGSITGQSINVDNGLMWD</sequence>
<dbReference type="RefSeq" id="WP_060246072.1">
    <property type="nucleotide sequence ID" value="NZ_LPJR01000073.1"/>
</dbReference>
<dbReference type="Gene3D" id="3.40.50.720">
    <property type="entry name" value="NAD(P)-binding Rossmann-like Domain"/>
    <property type="match status" value="1"/>
</dbReference>
<reference evidence="2 3" key="1">
    <citation type="submission" date="2015-11" db="EMBL/GenBank/DDBJ databases">
        <title>Expanding the genomic diversity of Burkholderia species for the development of highly accurate diagnostics.</title>
        <authorList>
            <person name="Sahl J."/>
            <person name="Keim P."/>
            <person name="Wagner D."/>
        </authorList>
    </citation>
    <scope>NUCLEOTIDE SEQUENCE [LARGE SCALE GENOMIC DNA]</scope>
    <source>
        <strain evidence="2 3">MSMB368WGS</strain>
    </source>
</reference>
<dbReference type="NCBIfam" id="NF005559">
    <property type="entry name" value="PRK07231.1"/>
    <property type="match status" value="1"/>
</dbReference>
<dbReference type="PRINTS" id="PR00081">
    <property type="entry name" value="GDHRDH"/>
</dbReference>
<proteinExistence type="inferred from homology"/>
<evidence type="ECO:0000256" key="1">
    <source>
        <dbReference type="ARBA" id="ARBA00006484"/>
    </source>
</evidence>
<dbReference type="SUPFAM" id="SSF51735">
    <property type="entry name" value="NAD(P)-binding Rossmann-fold domains"/>
    <property type="match status" value="1"/>
</dbReference>
<dbReference type="PROSITE" id="PS00061">
    <property type="entry name" value="ADH_SHORT"/>
    <property type="match status" value="1"/>
</dbReference>
<evidence type="ECO:0000313" key="3">
    <source>
        <dbReference type="Proteomes" id="UP000062912"/>
    </source>
</evidence>
<dbReference type="CDD" id="cd05233">
    <property type="entry name" value="SDR_c"/>
    <property type="match status" value="1"/>
</dbReference>
<evidence type="ECO:0000313" key="2">
    <source>
        <dbReference type="EMBL" id="KWF21269.1"/>
    </source>
</evidence>
<organism evidence="2 3">
    <name type="scientific">Burkholderia pseudomultivorans</name>
    <dbReference type="NCBI Taxonomy" id="1207504"/>
    <lineage>
        <taxon>Bacteria</taxon>
        <taxon>Pseudomonadati</taxon>
        <taxon>Pseudomonadota</taxon>
        <taxon>Betaproteobacteria</taxon>
        <taxon>Burkholderiales</taxon>
        <taxon>Burkholderiaceae</taxon>
        <taxon>Burkholderia</taxon>
        <taxon>Burkholderia cepacia complex</taxon>
    </lineage>
</organism>
<dbReference type="Proteomes" id="UP000062912">
    <property type="component" value="Unassembled WGS sequence"/>
</dbReference>
<dbReference type="Pfam" id="PF13561">
    <property type="entry name" value="adh_short_C2"/>
    <property type="match status" value="1"/>
</dbReference>
<dbReference type="InterPro" id="IPR020904">
    <property type="entry name" value="Sc_DH/Rdtase_CS"/>
</dbReference>
<dbReference type="OrthoDB" id="8557335at2"/>
<protein>
    <recommendedName>
        <fullName evidence="4">Short-chain dehydrogenase</fullName>
    </recommendedName>
</protein>
<dbReference type="AlphaFoldDB" id="A0A132E9D8"/>
<name>A0A132E9D8_9BURK</name>
<dbReference type="EMBL" id="LPJR01000073">
    <property type="protein sequence ID" value="KWF21269.1"/>
    <property type="molecule type" value="Genomic_DNA"/>
</dbReference>
<accession>A0A132E9D8</accession>
<dbReference type="FunFam" id="3.40.50.720:FF:000084">
    <property type="entry name" value="Short-chain dehydrogenase reductase"/>
    <property type="match status" value="1"/>
</dbReference>
<gene>
    <name evidence="2" type="ORF">WT56_29230</name>
</gene>